<dbReference type="InterPro" id="IPR036291">
    <property type="entry name" value="NAD(P)-bd_dom_sf"/>
</dbReference>
<dbReference type="KEGG" id="req:REQ_25770"/>
<organism evidence="2">
    <name type="scientific">Rhodococcus hoagii (strain 103S)</name>
    <name type="common">Rhodococcus equi</name>
    <dbReference type="NCBI Taxonomy" id="685727"/>
    <lineage>
        <taxon>Bacteria</taxon>
        <taxon>Bacillati</taxon>
        <taxon>Actinomycetota</taxon>
        <taxon>Actinomycetes</taxon>
        <taxon>Mycobacteriales</taxon>
        <taxon>Nocardiaceae</taxon>
        <taxon>Prescottella</taxon>
    </lineage>
</organism>
<reference evidence="2" key="1">
    <citation type="journal article" date="2010" name="PLoS Genet.">
        <title>The genome of a pathogenic rhodococcus: cooptive virulence underpinned by key gene acquisitions.</title>
        <authorList>
            <person name="Letek M."/>
            <person name="Gonzalez P."/>
            <person name="Macarthur I."/>
            <person name="Rodriguez H."/>
            <person name="Freeman T.C."/>
            <person name="Valero-Rello A."/>
            <person name="Blanco M."/>
            <person name="Buckley T."/>
            <person name="Cherevach I."/>
            <person name="Fahey R."/>
            <person name="Hapeshi A."/>
            <person name="Holdstock J."/>
            <person name="Leadon D."/>
            <person name="Navas J."/>
            <person name="Ocampo A."/>
            <person name="Quail M.A."/>
            <person name="Sanders M."/>
            <person name="Scortti M.M."/>
            <person name="Prescott J.F."/>
            <person name="Fogarty U."/>
            <person name="Meijer W.G."/>
            <person name="Parkhill J."/>
            <person name="Bentley S.D."/>
            <person name="Vazquez-Boland J.A."/>
        </authorList>
    </citation>
    <scope>NUCLEOTIDE SEQUENCE [LARGE SCALE GENOMIC DNA]</scope>
    <source>
        <strain evidence="2 3">103S</strain>
    </source>
</reference>
<dbReference type="Gene3D" id="3.40.50.720">
    <property type="entry name" value="NAD(P)-binding Rossmann-like Domain"/>
    <property type="match status" value="1"/>
</dbReference>
<accession>A0A3S5Y7Z4</accession>
<dbReference type="EMBL" id="FN563149">
    <property type="protein sequence ID" value="CBH48611.1"/>
    <property type="molecule type" value="Genomic_DNA"/>
</dbReference>
<feature type="domain" description="NAD(P)-binding" evidence="1">
    <location>
        <begin position="7"/>
        <end position="191"/>
    </location>
</feature>
<proteinExistence type="predicted"/>
<dbReference type="InterPro" id="IPR016040">
    <property type="entry name" value="NAD(P)-bd_dom"/>
</dbReference>
<sequence>MNVFVIGITGRVGRLLAERLAGRGDTVRGLTRSTRDQEEFAAVNIETVVAELGAMTPHDLASAVADADVIVFAAGSNGGKRGVTEAVDREGVAKTIEAARLAGVGRVALVSVFPEAWRERSLPADEEYYFSVKKEAEVVLTRSGLDWVILRPSLLTDDAETGLVALGPAELHGRISRGDVAATLAHILHEPRIGRQILELNEGNTRIDAAVSRALVEAGQVEHGTTHP</sequence>
<dbReference type="AlphaFoldDB" id="A0A3S5Y7Z4"/>
<protein>
    <submittedName>
        <fullName evidence="2">NAD-dependent epimerase/dehydratase</fullName>
    </submittedName>
</protein>
<evidence type="ECO:0000313" key="2">
    <source>
        <dbReference type="EMBL" id="CBH48611.1"/>
    </source>
</evidence>
<dbReference type="Pfam" id="PF13460">
    <property type="entry name" value="NAD_binding_10"/>
    <property type="match status" value="1"/>
</dbReference>
<gene>
    <name evidence="2" type="ordered locus">REQ_25770</name>
</gene>
<dbReference type="Proteomes" id="UP001154400">
    <property type="component" value="Chromosome"/>
</dbReference>
<name>A0A3S5Y7Z4_RHOH1</name>
<dbReference type="SUPFAM" id="SSF51735">
    <property type="entry name" value="NAD(P)-binding Rossmann-fold domains"/>
    <property type="match status" value="1"/>
</dbReference>
<evidence type="ECO:0000259" key="1">
    <source>
        <dbReference type="Pfam" id="PF13460"/>
    </source>
</evidence>
<dbReference type="PANTHER" id="PTHR15020:SF50">
    <property type="entry name" value="UPF0659 PROTEIN YMR090W"/>
    <property type="match status" value="1"/>
</dbReference>
<dbReference type="PANTHER" id="PTHR15020">
    <property type="entry name" value="FLAVIN REDUCTASE-RELATED"/>
    <property type="match status" value="1"/>
</dbReference>
<evidence type="ECO:0000313" key="3">
    <source>
        <dbReference type="Proteomes" id="UP000006892"/>
    </source>
</evidence>